<evidence type="ECO:0000256" key="2">
    <source>
        <dbReference type="ARBA" id="ARBA00022771"/>
    </source>
</evidence>
<dbReference type="Proteomes" id="UP000008783">
    <property type="component" value="Unassembled WGS sequence"/>
</dbReference>
<feature type="compositionally biased region" description="Low complexity" evidence="5">
    <location>
        <begin position="68"/>
        <end position="104"/>
    </location>
</feature>
<evidence type="ECO:0000259" key="6">
    <source>
        <dbReference type="Pfam" id="PF13445"/>
    </source>
</evidence>
<dbReference type="Pfam" id="PF13445">
    <property type="entry name" value="zf-RING_UBOX"/>
    <property type="match status" value="1"/>
</dbReference>
<feature type="compositionally biased region" description="Acidic residues" evidence="5">
    <location>
        <begin position="718"/>
        <end position="727"/>
    </location>
</feature>
<dbReference type="SUPFAM" id="SSF57850">
    <property type="entry name" value="RING/U-box"/>
    <property type="match status" value="1"/>
</dbReference>
<dbReference type="KEGG" id="pgr:PGTG_15152"/>
<dbReference type="GeneID" id="10542229"/>
<reference key="1">
    <citation type="submission" date="2007-01" db="EMBL/GenBank/DDBJ databases">
        <title>The Genome Sequence of Puccinia graminis f. sp. tritici Strain CRL 75-36-700-3.</title>
        <authorList>
            <consortium name="The Broad Institute Genome Sequencing Platform"/>
            <person name="Birren B."/>
            <person name="Lander E."/>
            <person name="Galagan J."/>
            <person name="Nusbaum C."/>
            <person name="Devon K."/>
            <person name="Cuomo C."/>
            <person name="Jaffe D."/>
            <person name="Butler J."/>
            <person name="Alvarez P."/>
            <person name="Gnerre S."/>
            <person name="Grabherr M."/>
            <person name="Mauceli E."/>
            <person name="Brockman W."/>
            <person name="Young S."/>
            <person name="LaButti K."/>
            <person name="Sykes S."/>
            <person name="DeCaprio D."/>
            <person name="Crawford M."/>
            <person name="Koehrsen M."/>
            <person name="Engels R."/>
            <person name="Montgomery P."/>
            <person name="Pearson M."/>
            <person name="Howarth C."/>
            <person name="Larson L."/>
            <person name="White J."/>
            <person name="Zeng Q."/>
            <person name="Kodira C."/>
            <person name="Yandava C."/>
            <person name="Alvarado L."/>
            <person name="O'Leary S."/>
            <person name="Szabo L."/>
            <person name="Dean R."/>
            <person name="Schein J."/>
        </authorList>
    </citation>
    <scope>NUCLEOTIDE SEQUENCE</scope>
    <source>
        <strain>CRL 75-36-700-3</strain>
    </source>
</reference>
<dbReference type="InterPro" id="IPR013083">
    <property type="entry name" value="Znf_RING/FYVE/PHD"/>
</dbReference>
<feature type="compositionally biased region" description="Polar residues" evidence="5">
    <location>
        <begin position="105"/>
        <end position="115"/>
    </location>
</feature>
<feature type="compositionally biased region" description="Acidic residues" evidence="5">
    <location>
        <begin position="212"/>
        <end position="224"/>
    </location>
</feature>
<dbReference type="AlphaFoldDB" id="E3KXJ1"/>
<feature type="compositionally biased region" description="Polar residues" evidence="5">
    <location>
        <begin position="613"/>
        <end position="656"/>
    </location>
</feature>
<reference evidence="8" key="2">
    <citation type="journal article" date="2011" name="Proc. Natl. Acad. Sci. U.S.A.">
        <title>Obligate biotrophy features unraveled by the genomic analysis of rust fungi.</title>
        <authorList>
            <person name="Duplessis S."/>
            <person name="Cuomo C.A."/>
            <person name="Lin Y.-C."/>
            <person name="Aerts A."/>
            <person name="Tisserant E."/>
            <person name="Veneault-Fourrey C."/>
            <person name="Joly D.L."/>
            <person name="Hacquard S."/>
            <person name="Amselem J."/>
            <person name="Cantarel B.L."/>
            <person name="Chiu R."/>
            <person name="Coutinho P.M."/>
            <person name="Feau N."/>
            <person name="Field M."/>
            <person name="Frey P."/>
            <person name="Gelhaye E."/>
            <person name="Goldberg J."/>
            <person name="Grabherr M.G."/>
            <person name="Kodira C.D."/>
            <person name="Kohler A."/>
            <person name="Kuees U."/>
            <person name="Lindquist E.A."/>
            <person name="Lucas S.M."/>
            <person name="Mago R."/>
            <person name="Mauceli E."/>
            <person name="Morin E."/>
            <person name="Murat C."/>
            <person name="Pangilinan J.L."/>
            <person name="Park R."/>
            <person name="Pearson M."/>
            <person name="Quesneville H."/>
            <person name="Rouhier N."/>
            <person name="Sakthikumar S."/>
            <person name="Salamov A.A."/>
            <person name="Schmutz J."/>
            <person name="Selles B."/>
            <person name="Shapiro H."/>
            <person name="Tanguay P."/>
            <person name="Tuskan G.A."/>
            <person name="Henrissat B."/>
            <person name="Van de Peer Y."/>
            <person name="Rouze P."/>
            <person name="Ellis J.G."/>
            <person name="Dodds P.N."/>
            <person name="Schein J.E."/>
            <person name="Zhong S."/>
            <person name="Hamelin R.C."/>
            <person name="Grigoriev I.V."/>
            <person name="Szabo L.J."/>
            <person name="Martin F."/>
        </authorList>
    </citation>
    <scope>NUCLEOTIDE SEQUENCE [LARGE SCALE GENOMIC DNA]</scope>
    <source>
        <strain evidence="8">CRL 75-36-700-3 / race SCCL</strain>
    </source>
</reference>
<gene>
    <name evidence="7" type="ORF">PGTG_15152</name>
</gene>
<dbReference type="HOGENOM" id="CLU_399076_0_0_1"/>
<dbReference type="OrthoDB" id="6105938at2759"/>
<dbReference type="Gene3D" id="3.30.40.10">
    <property type="entry name" value="Zinc/RING finger domain, C3HC4 (zinc finger)"/>
    <property type="match status" value="1"/>
</dbReference>
<evidence type="ECO:0000256" key="1">
    <source>
        <dbReference type="ARBA" id="ARBA00022723"/>
    </source>
</evidence>
<proteinExistence type="predicted"/>
<feature type="region of interest" description="Disordered" evidence="5">
    <location>
        <begin position="479"/>
        <end position="727"/>
    </location>
</feature>
<feature type="compositionally biased region" description="Basic and acidic residues" evidence="5">
    <location>
        <begin position="1"/>
        <end position="11"/>
    </location>
</feature>
<accession>E3KXJ1</accession>
<evidence type="ECO:0000256" key="5">
    <source>
        <dbReference type="SAM" id="MobiDB-lite"/>
    </source>
</evidence>
<feature type="coiled-coil region" evidence="4">
    <location>
        <begin position="124"/>
        <end position="151"/>
    </location>
</feature>
<name>E3KXJ1_PUCGT</name>
<keyword evidence="8" id="KW-1185">Reference proteome</keyword>
<dbReference type="InterPro" id="IPR027370">
    <property type="entry name" value="Znf-RING_euk"/>
</dbReference>
<keyword evidence="3" id="KW-0862">Zinc</keyword>
<feature type="compositionally biased region" description="Acidic residues" evidence="5">
    <location>
        <begin position="449"/>
        <end position="463"/>
    </location>
</feature>
<evidence type="ECO:0000256" key="3">
    <source>
        <dbReference type="ARBA" id="ARBA00022833"/>
    </source>
</evidence>
<feature type="compositionally biased region" description="Acidic residues" evidence="5">
    <location>
        <begin position="701"/>
        <end position="710"/>
    </location>
</feature>
<feature type="region of interest" description="Disordered" evidence="5">
    <location>
        <begin position="427"/>
        <end position="464"/>
    </location>
</feature>
<dbReference type="STRING" id="418459.E3KXJ1"/>
<evidence type="ECO:0000313" key="8">
    <source>
        <dbReference type="Proteomes" id="UP000008783"/>
    </source>
</evidence>
<evidence type="ECO:0000256" key="4">
    <source>
        <dbReference type="SAM" id="Coils"/>
    </source>
</evidence>
<dbReference type="GO" id="GO:0061630">
    <property type="term" value="F:ubiquitin protein ligase activity"/>
    <property type="evidence" value="ECO:0000318"/>
    <property type="project" value="GO_Central"/>
</dbReference>
<keyword evidence="1" id="KW-0479">Metal-binding</keyword>
<dbReference type="GO" id="GO:0008270">
    <property type="term" value="F:zinc ion binding"/>
    <property type="evidence" value="ECO:0007669"/>
    <property type="project" value="UniProtKB-KW"/>
</dbReference>
<feature type="domain" description="Zinc finger RING-type eukaryotic" evidence="6">
    <location>
        <begin position="168"/>
        <end position="195"/>
    </location>
</feature>
<keyword evidence="2" id="KW-0863">Zinc-finger</keyword>
<sequence length="727" mass="80543">MAEKRRQRSAESEETETQQKQVSKRVKNNNHNNNNTTTTMNNSRPQHNQRMAQAALARIKKLEPNQKTITTTNITNSTNTPASASSSPQSSSSSSQTINPTNTQDNNPSQPTSLDNHPIHPTASSDLHQQIKNLKDQIENINKTVSTYKDVVENQTNLIDSIKSSLSCNICLEVLDSPYALLCGHIFCHKDLYAWFHRTNPASDRYDSDSHDTEDDDDDDDSDSDSAIRFGHHLQEVRVVAHVSSDSEFNGFEMNRPGPSNRGAANGANIPQQANLAGLMNEADPGRNAHRTTLRPVSLQRRRRNLICPQCRAAVLRRPMPLYAVKEAADKLKTTGTPVPSSSCPTGSFRNLVEQHRDERDLTWGHLFEANNNQDHHLSNVRRDPDEGRHVVVDLEDGVRRCGRCAWEIGNSGICEGCGARYASLDTDDSDDESFQAPIDSEDMGTNYESEEERDEEEDEEMENQAAYFWSRPMGRVLPVDSGSDDGASMARLVSGRGDSDDDSSDVQVVRRRRHVFPESDSDVEAQPSAAARRRVAEEQPRRPSSINEIFSSSPRSDRPHYSPSNNNNNDDDDDDRSMTGSTDEEHFSAPPRRSTYRTGIAIAHGRVISSDEGYSSTASEHGTPVHRSSTISTASSENDTSIHRSVSTPEISSDLSETRSDDHVSQSSTDPGKSDDDDDDDNQSARSSLLSSSDHHFNSDDDDDQDDDDHGNNGDDPLSDSDSDSF</sequence>
<dbReference type="GO" id="GO:0043161">
    <property type="term" value="P:proteasome-mediated ubiquitin-dependent protein catabolic process"/>
    <property type="evidence" value="ECO:0000318"/>
    <property type="project" value="GO_Central"/>
</dbReference>
<dbReference type="EMBL" id="DS178318">
    <property type="protein sequence ID" value="EFP88949.2"/>
    <property type="molecule type" value="Genomic_DNA"/>
</dbReference>
<protein>
    <recommendedName>
        <fullName evidence="6">Zinc finger RING-type eukaryotic domain-containing protein</fullName>
    </recommendedName>
</protein>
<organism evidence="7 8">
    <name type="scientific">Puccinia graminis f. sp. tritici (strain CRL 75-36-700-3 / race SCCL)</name>
    <name type="common">Black stem rust fungus</name>
    <dbReference type="NCBI Taxonomy" id="418459"/>
    <lineage>
        <taxon>Eukaryota</taxon>
        <taxon>Fungi</taxon>
        <taxon>Dikarya</taxon>
        <taxon>Basidiomycota</taxon>
        <taxon>Pucciniomycotina</taxon>
        <taxon>Pucciniomycetes</taxon>
        <taxon>Pucciniales</taxon>
        <taxon>Pucciniaceae</taxon>
        <taxon>Puccinia</taxon>
    </lineage>
</organism>
<feature type="region of interest" description="Disordered" evidence="5">
    <location>
        <begin position="203"/>
        <end position="227"/>
    </location>
</feature>
<evidence type="ECO:0000313" key="7">
    <source>
        <dbReference type="EMBL" id="EFP88949.2"/>
    </source>
</evidence>
<keyword evidence="4" id="KW-0175">Coiled coil</keyword>
<feature type="compositionally biased region" description="Polar residues" evidence="5">
    <location>
        <begin position="543"/>
        <end position="555"/>
    </location>
</feature>
<feature type="region of interest" description="Disordered" evidence="5">
    <location>
        <begin position="1"/>
        <end position="124"/>
    </location>
</feature>
<feature type="compositionally biased region" description="Low complexity" evidence="5">
    <location>
        <begin position="29"/>
        <end position="42"/>
    </location>
</feature>
<dbReference type="InParanoid" id="E3KXJ1"/>
<dbReference type="VEuPathDB" id="FungiDB:PGTG_15152"/>
<dbReference type="RefSeq" id="XP_003333368.2">
    <property type="nucleotide sequence ID" value="XM_003333320.2"/>
</dbReference>